<proteinExistence type="predicted"/>
<dbReference type="EMBL" id="PNIL01000042">
    <property type="protein sequence ID" value="PMP67558.1"/>
    <property type="molecule type" value="Genomic_DNA"/>
</dbReference>
<dbReference type="SUPFAM" id="SSF56235">
    <property type="entry name" value="N-terminal nucleophile aminohydrolases (Ntn hydrolases)"/>
    <property type="match status" value="1"/>
</dbReference>
<gene>
    <name evidence="2" type="ORF">C0189_02890</name>
</gene>
<dbReference type="Gene3D" id="3.60.20.10">
    <property type="entry name" value="Glutamine Phosphoribosylpyrophosphate, subunit 1, domain 1"/>
    <property type="match status" value="1"/>
</dbReference>
<dbReference type="AlphaFoldDB" id="A0A2J6WEK7"/>
<name>A0A2J6WEK7_9BACT</name>
<accession>A0A2J6WEK7</accession>
<evidence type="ECO:0000313" key="2">
    <source>
        <dbReference type="EMBL" id="PMP67558.1"/>
    </source>
</evidence>
<protein>
    <recommendedName>
        <fullName evidence="4">Glutamine amidotransferase type-2 domain-containing protein</fullName>
    </recommendedName>
</protein>
<comment type="caution">
    <text evidence="2">The sequence shown here is derived from an EMBL/GenBank/DDBJ whole genome shotgun (WGS) entry which is preliminary data.</text>
</comment>
<evidence type="ECO:0008006" key="4">
    <source>
        <dbReference type="Google" id="ProtNLM"/>
    </source>
</evidence>
<dbReference type="Pfam" id="PF13230">
    <property type="entry name" value="GATase_4"/>
    <property type="match status" value="1"/>
</dbReference>
<organism evidence="2 3">
    <name type="scientific">Caldisericum exile</name>
    <dbReference type="NCBI Taxonomy" id="693075"/>
    <lineage>
        <taxon>Bacteria</taxon>
        <taxon>Pseudomonadati</taxon>
        <taxon>Caldisericota/Cryosericota group</taxon>
        <taxon>Caldisericota</taxon>
        <taxon>Caldisericia</taxon>
        <taxon>Caldisericales</taxon>
        <taxon>Caldisericaceae</taxon>
        <taxon>Caldisericum</taxon>
    </lineage>
</organism>
<evidence type="ECO:0000313" key="3">
    <source>
        <dbReference type="Proteomes" id="UP000237040"/>
    </source>
</evidence>
<dbReference type="InterPro" id="IPR029055">
    <property type="entry name" value="Ntn_hydrolases_N"/>
</dbReference>
<dbReference type="PANTHER" id="PTHR42824:SF1">
    <property type="entry name" value="GLUTAMINE AMIDOTRANSFERASE YAFJ-RELATED"/>
    <property type="match status" value="1"/>
</dbReference>
<dbReference type="InterPro" id="IPR026869">
    <property type="entry name" value="EgtC-like"/>
</dbReference>
<keyword evidence="1" id="KW-0315">Glutamine amidotransferase</keyword>
<dbReference type="Proteomes" id="UP000237040">
    <property type="component" value="Unassembled WGS sequence"/>
</dbReference>
<reference evidence="2 3" key="1">
    <citation type="submission" date="2018-01" db="EMBL/GenBank/DDBJ databases">
        <title>Metagenomic assembled genomes from two thermal pools in the Uzon Caldera, Kamchatka, Russia.</title>
        <authorList>
            <person name="Wilkins L."/>
            <person name="Ettinger C."/>
        </authorList>
    </citation>
    <scope>NUCLEOTIDE SEQUENCE [LARGE SCALE GENOMIC DNA]</scope>
    <source>
        <strain evidence="2">ZAV-07</strain>
    </source>
</reference>
<sequence>MCRILFVESNKENIETVYGLIDALVKASESDNTYGDKSISHKDGFGYILFGKNGEKLHKVYVKETNPIFESPLEIATLKETLTHFERFTFGIHVRLKSEGAIDLINTHPYMFSLPNGKNLFFMHNGTLDKTLIEDEFSFNVPENVSDSLTFSYAISRNFKNISDLKELIKNGTKFVKENSGFNTITFLLDHSKIDAIITSYFKGKREYYKTYLIKENGLTAFMSSTLQQYLDKALQAKLMLIGDEPFKETIIILQDLLTNEVSIKQEQF</sequence>
<dbReference type="PANTHER" id="PTHR42824">
    <property type="entry name" value="GLUTAMINE AMIDOTRANSFERASE"/>
    <property type="match status" value="1"/>
</dbReference>
<evidence type="ECO:0000256" key="1">
    <source>
        <dbReference type="ARBA" id="ARBA00022962"/>
    </source>
</evidence>